<protein>
    <submittedName>
        <fullName evidence="8">FAD binding domain-containing protein</fullName>
    </submittedName>
</protein>
<evidence type="ECO:0000259" key="6">
    <source>
        <dbReference type="Pfam" id="PF00890"/>
    </source>
</evidence>
<feature type="domain" description="FAD-dependent oxidoreductase 2 FAD-binding" evidence="6">
    <location>
        <begin position="3"/>
        <end position="42"/>
    </location>
</feature>
<comment type="caution">
    <text evidence="8">The sequence shown here is derived from an EMBL/GenBank/DDBJ whole genome shotgun (WGS) entry which is preliminary data.</text>
</comment>
<dbReference type="Gene3D" id="3.50.50.60">
    <property type="entry name" value="FAD/NAD(P)-binding domain"/>
    <property type="match status" value="1"/>
</dbReference>
<evidence type="ECO:0000256" key="2">
    <source>
        <dbReference type="ARBA" id="ARBA00022630"/>
    </source>
</evidence>
<dbReference type="Pfam" id="PF00890">
    <property type="entry name" value="FAD_binding_2"/>
    <property type="match status" value="1"/>
</dbReference>
<dbReference type="AlphaFoldDB" id="A0A2P5I2P6"/>
<dbReference type="Proteomes" id="UP000094444">
    <property type="component" value="Unassembled WGS sequence"/>
</dbReference>
<evidence type="ECO:0000256" key="4">
    <source>
        <dbReference type="ARBA" id="ARBA00023002"/>
    </source>
</evidence>
<evidence type="ECO:0000259" key="7">
    <source>
        <dbReference type="Pfam" id="PF01494"/>
    </source>
</evidence>
<evidence type="ECO:0000256" key="5">
    <source>
        <dbReference type="ARBA" id="ARBA00023033"/>
    </source>
</evidence>
<comment type="similarity">
    <text evidence="1">Belongs to the paxM FAD-dependent monooxygenase family.</text>
</comment>
<dbReference type="EMBL" id="MAVT02000331">
    <property type="protein sequence ID" value="POS76795.1"/>
    <property type="molecule type" value="Genomic_DNA"/>
</dbReference>
<evidence type="ECO:0000313" key="8">
    <source>
        <dbReference type="EMBL" id="POS76795.1"/>
    </source>
</evidence>
<dbReference type="OrthoDB" id="9993796at2759"/>
<feature type="domain" description="FAD-binding" evidence="7">
    <location>
        <begin position="185"/>
        <end position="401"/>
    </location>
</feature>
<dbReference type="Pfam" id="PF01494">
    <property type="entry name" value="FAD_binding_3"/>
    <property type="match status" value="1"/>
</dbReference>
<keyword evidence="4" id="KW-0560">Oxidoreductase</keyword>
<name>A0A2P5I2P6_DIAHE</name>
<dbReference type="SUPFAM" id="SSF51905">
    <property type="entry name" value="FAD/NAD(P)-binding domain"/>
    <property type="match status" value="1"/>
</dbReference>
<dbReference type="GO" id="GO:0071949">
    <property type="term" value="F:FAD binding"/>
    <property type="evidence" value="ECO:0007669"/>
    <property type="project" value="InterPro"/>
</dbReference>
<sequence>MEIIIVGAGIAGLSTGIGLRRAGHKVTVRSHSPQSLTHEHFSNDLPWHKILEQSSLMHEAGAAITIKPNASRVLHAWDFVPEKSGAVATRNASLIDGTNMEVVIPNYYKDSESTWGWPMYAVHRVDLHSQLRQLATEAEGTGRPCDVRVKSKVVEYVSDKPIWMPWWGPTTKLIPVGQDAENGKVTTENGEVLQADLVVAADGVHSTAVKHVLGDEVVQAGDTGWACMRWLVPREEFISDPETAHMIKDNSTRYFTAAEGAAGLVWYSCRNNELQNFLYLSREFDTSHVGEDFRAMVQPSMPLEYSKKHFASELKTAIKKARDVKFWKLVARGPIPKWHKDRLVLVGDAAHPMLTFQGQGGGQAIEDGAALGILFDQLHDTTSIESRLQLFEQVRRNRGSALQVLSNVSPPAPQSVRDVAAKYVPSHRLDSIDDVNDYVFSFDAIAESKAALAAAA</sequence>
<dbReference type="PRINTS" id="PR00420">
    <property type="entry name" value="RNGMNOXGNASE"/>
</dbReference>
<evidence type="ECO:0000256" key="1">
    <source>
        <dbReference type="ARBA" id="ARBA00007992"/>
    </source>
</evidence>
<keyword evidence="5" id="KW-0503">Monooxygenase</keyword>
<evidence type="ECO:0000256" key="3">
    <source>
        <dbReference type="ARBA" id="ARBA00022827"/>
    </source>
</evidence>
<dbReference type="PANTHER" id="PTHR13789">
    <property type="entry name" value="MONOOXYGENASE"/>
    <property type="match status" value="1"/>
</dbReference>
<proteinExistence type="inferred from homology"/>
<keyword evidence="3" id="KW-0274">FAD</keyword>
<keyword evidence="9" id="KW-1185">Reference proteome</keyword>
<dbReference type="InterPro" id="IPR002938">
    <property type="entry name" value="FAD-bd"/>
</dbReference>
<dbReference type="STRING" id="158607.A0A2P5I2P6"/>
<dbReference type="InterPro" id="IPR036188">
    <property type="entry name" value="FAD/NAD-bd_sf"/>
</dbReference>
<dbReference type="InParanoid" id="A0A2P5I2P6"/>
<dbReference type="GO" id="GO:0004497">
    <property type="term" value="F:monooxygenase activity"/>
    <property type="evidence" value="ECO:0007669"/>
    <property type="project" value="UniProtKB-KW"/>
</dbReference>
<dbReference type="InterPro" id="IPR003953">
    <property type="entry name" value="FAD-dep_OxRdtase_2_FAD-bd"/>
</dbReference>
<dbReference type="PANTHER" id="PTHR13789:SF215">
    <property type="entry name" value="FAD-BINDING DOMAIN-CONTAINING PROTEIN-RELATED"/>
    <property type="match status" value="1"/>
</dbReference>
<evidence type="ECO:0000313" key="9">
    <source>
        <dbReference type="Proteomes" id="UP000094444"/>
    </source>
</evidence>
<reference evidence="8" key="1">
    <citation type="submission" date="2017-09" db="EMBL/GenBank/DDBJ databases">
        <title>Polyketide synthases of a Diaporthe helianthi virulent isolate.</title>
        <authorList>
            <person name="Baroncelli R."/>
        </authorList>
    </citation>
    <scope>NUCLEOTIDE SEQUENCE [LARGE SCALE GENOMIC DNA]</scope>
    <source>
        <strain evidence="8">7/96</strain>
    </source>
</reference>
<organism evidence="8 9">
    <name type="scientific">Diaporthe helianthi</name>
    <dbReference type="NCBI Taxonomy" id="158607"/>
    <lineage>
        <taxon>Eukaryota</taxon>
        <taxon>Fungi</taxon>
        <taxon>Dikarya</taxon>
        <taxon>Ascomycota</taxon>
        <taxon>Pezizomycotina</taxon>
        <taxon>Sordariomycetes</taxon>
        <taxon>Sordariomycetidae</taxon>
        <taxon>Diaporthales</taxon>
        <taxon>Diaporthaceae</taxon>
        <taxon>Diaporthe</taxon>
    </lineage>
</organism>
<accession>A0A2P5I2P6</accession>
<gene>
    <name evidence="8" type="ORF">DHEL01_v204809</name>
</gene>
<dbReference type="InterPro" id="IPR050493">
    <property type="entry name" value="FAD-dep_Monooxygenase_BioMet"/>
</dbReference>
<keyword evidence="2" id="KW-0285">Flavoprotein</keyword>